<protein>
    <submittedName>
        <fullName evidence="2">ISKra4 family transposase</fullName>
    </submittedName>
</protein>
<accession>A0A2A2TNG3</accession>
<dbReference type="EMBL" id="NTFS01000028">
    <property type="protein sequence ID" value="PAX59965.1"/>
    <property type="molecule type" value="Genomic_DNA"/>
</dbReference>
<sequence>MQASTSNQGMFWEEARELFEELVIWLDSDSICGLEHGEIESKLLENGYELLRKLLQGYFDKRSEDEIEGLVEGRDEAKRTHKKRLSRKLTTIFGTVIVNRIGYGGRKVNSLIPLDGELNLPVEQYSHGLRQRVAVEVARSGFRETVAIIEKTTAAKIGKRQAEELAYHSAGDFDDFYRNQQAQSLELEETGEIVVISTDGKGVVVRTEDLRADTQKRAQASSKKLSKRLTKGEKRNAKRMATVASVYTINPFVRTAEQIVSPSDEARKIKRPRPIGKRVWASLEKQPELVISEAFDEALHRDPNKQKRFCALVDGNKQQLSLLKKFALQHNLNLTIVLDIIHVIEYLWKAAFAFYSDTSKQAEIWVSKRLQLILEGKSSSVAAGMRRSATLRKLTTEERKPVDNCARYLLNNANYLKYDDYLKAGLPIATGVIEGACRHLIKDRMDITGARWSLAGAEAVLRLRSLYISGDWHEYWRFHLKQEHKRNHLTLYKDGIPLMKQVIQARCSISPPSIAMSV</sequence>
<dbReference type="RefSeq" id="WP_095720515.1">
    <property type="nucleotide sequence ID" value="NZ_NTFS01000028.1"/>
</dbReference>
<organism evidence="2 3">
    <name type="scientific">Brunnivagina elsteri CCALA 953</name>
    <dbReference type="NCBI Taxonomy" id="987040"/>
    <lineage>
        <taxon>Bacteria</taxon>
        <taxon>Bacillati</taxon>
        <taxon>Cyanobacteriota</taxon>
        <taxon>Cyanophyceae</taxon>
        <taxon>Nostocales</taxon>
        <taxon>Calotrichaceae</taxon>
        <taxon>Brunnivagina</taxon>
    </lineage>
</organism>
<evidence type="ECO:0000313" key="3">
    <source>
        <dbReference type="Proteomes" id="UP000218238"/>
    </source>
</evidence>
<comment type="caution">
    <text evidence="2">The sequence shown here is derived from an EMBL/GenBank/DDBJ whole genome shotgun (WGS) entry which is preliminary data.</text>
</comment>
<feature type="region of interest" description="Disordered" evidence="1">
    <location>
        <begin position="214"/>
        <end position="234"/>
    </location>
</feature>
<dbReference type="NCBIfam" id="NF033572">
    <property type="entry name" value="transpos_ISKra4"/>
    <property type="match status" value="1"/>
</dbReference>
<evidence type="ECO:0000256" key="1">
    <source>
        <dbReference type="SAM" id="MobiDB-lite"/>
    </source>
</evidence>
<name>A0A2A2TNG3_9CYAN</name>
<dbReference type="AlphaFoldDB" id="A0A2A2TNG3"/>
<reference evidence="2 3" key="1">
    <citation type="submission" date="2017-08" db="EMBL/GenBank/DDBJ databases">
        <title>Draft genome sequence of filamentous cyanobacterium Calothrix elsteri CCALA 953.</title>
        <authorList>
            <person name="Gagunashvili A.N."/>
            <person name="Elster J."/>
            <person name="Andresson O.S."/>
        </authorList>
    </citation>
    <scope>NUCLEOTIDE SEQUENCE [LARGE SCALE GENOMIC DNA]</scope>
    <source>
        <strain evidence="2 3">CCALA 953</strain>
    </source>
</reference>
<proteinExistence type="predicted"/>
<gene>
    <name evidence="2" type="ORF">CK510_04285</name>
</gene>
<keyword evidence="3" id="KW-1185">Reference proteome</keyword>
<dbReference type="Proteomes" id="UP000218238">
    <property type="component" value="Unassembled WGS sequence"/>
</dbReference>
<dbReference type="OrthoDB" id="475019at2"/>
<evidence type="ECO:0000313" key="2">
    <source>
        <dbReference type="EMBL" id="PAX59965.1"/>
    </source>
</evidence>